<dbReference type="WBParaSite" id="PTRK_0001331300.1">
    <property type="protein sequence ID" value="PTRK_0001331300.1"/>
    <property type="gene ID" value="PTRK_0001331300"/>
</dbReference>
<comment type="subunit">
    <text evidence="9">Part of the SNAPc complex composed of 5 subunits: SNAPC1, SNAPC2, SNAPC3, SNAPC4 and SNAPC5. SNAPC3 interacts with SNAPC1.</text>
</comment>
<evidence type="ECO:0000256" key="7">
    <source>
        <dbReference type="ARBA" id="ARBA00023242"/>
    </source>
</evidence>
<proteinExistence type="inferred from homology"/>
<protein>
    <recommendedName>
        <fullName evidence="3">snRNA-activating protein complex subunit 3</fullName>
    </recommendedName>
    <alternativeName>
        <fullName evidence="10">Small nuclear RNA-activating complex polypeptide 3</fullName>
    </alternativeName>
</protein>
<comment type="function">
    <text evidence="8">Part of the SNAPc complex required for the transcription of both RNA polymerase II and III small-nuclear RNA genes. Binds to the proximal sequence element (PSE), a non-TATA-box basal promoter element common to these 2 types of genes. Recruits TBP and BRF2 to the U6 snRNA TATA box.</text>
</comment>
<dbReference type="PANTHER" id="PTHR13421">
    <property type="entry name" value="SNRNA-ACTIVATING PROTEIN COMPLEX SUBUNIT 3"/>
    <property type="match status" value="1"/>
</dbReference>
<keyword evidence="11" id="KW-0175">Coiled coil</keyword>
<evidence type="ECO:0000256" key="1">
    <source>
        <dbReference type="ARBA" id="ARBA00004123"/>
    </source>
</evidence>
<evidence type="ECO:0000256" key="9">
    <source>
        <dbReference type="ARBA" id="ARBA00025958"/>
    </source>
</evidence>
<dbReference type="AlphaFoldDB" id="A0A0N4ZX99"/>
<keyword evidence="7" id="KW-0539">Nucleus</keyword>
<accession>A0A0N4ZX99</accession>
<dbReference type="GO" id="GO:0019185">
    <property type="term" value="C:snRNA-activating protein complex"/>
    <property type="evidence" value="ECO:0007669"/>
    <property type="project" value="TreeGrafter"/>
</dbReference>
<dbReference type="Proteomes" id="UP000038045">
    <property type="component" value="Unplaced"/>
</dbReference>
<evidence type="ECO:0000256" key="8">
    <source>
        <dbReference type="ARBA" id="ARBA00025193"/>
    </source>
</evidence>
<evidence type="ECO:0000256" key="4">
    <source>
        <dbReference type="ARBA" id="ARBA00023015"/>
    </source>
</evidence>
<evidence type="ECO:0000256" key="6">
    <source>
        <dbReference type="ARBA" id="ARBA00023163"/>
    </source>
</evidence>
<dbReference type="GO" id="GO:0001006">
    <property type="term" value="F:RNA polymerase III type 3 promoter sequence-specific DNA binding"/>
    <property type="evidence" value="ECO:0007669"/>
    <property type="project" value="TreeGrafter"/>
</dbReference>
<keyword evidence="5" id="KW-0238">DNA-binding</keyword>
<dbReference type="InterPro" id="IPR022042">
    <property type="entry name" value="snRNA-activating_su3"/>
</dbReference>
<dbReference type="GO" id="GO:0042795">
    <property type="term" value="P:snRNA transcription by RNA polymerase II"/>
    <property type="evidence" value="ECO:0007669"/>
    <property type="project" value="TreeGrafter"/>
</dbReference>
<evidence type="ECO:0000256" key="2">
    <source>
        <dbReference type="ARBA" id="ARBA00010410"/>
    </source>
</evidence>
<dbReference type="PANTHER" id="PTHR13421:SF16">
    <property type="entry name" value="SNRNA-ACTIVATING PROTEIN COMPLEX SUBUNIT 3"/>
    <property type="match status" value="1"/>
</dbReference>
<dbReference type="GO" id="GO:0000978">
    <property type="term" value="F:RNA polymerase II cis-regulatory region sequence-specific DNA binding"/>
    <property type="evidence" value="ECO:0007669"/>
    <property type="project" value="TreeGrafter"/>
</dbReference>
<evidence type="ECO:0000256" key="5">
    <source>
        <dbReference type="ARBA" id="ARBA00023125"/>
    </source>
</evidence>
<feature type="coiled-coil region" evidence="11">
    <location>
        <begin position="234"/>
        <end position="261"/>
    </location>
</feature>
<dbReference type="GO" id="GO:0001046">
    <property type="term" value="F:core promoter sequence-specific DNA binding"/>
    <property type="evidence" value="ECO:0007669"/>
    <property type="project" value="TreeGrafter"/>
</dbReference>
<sequence>MSFDKFVVPINPGAFSLPIVLSEFMEFSVQQKEAMKTFLETGEDIVLKDWVRKRMKKILHIPKKKPIDEDYFLNKLNEPNYIPQEMVHPKDMAVKLENNPLMTSGGETDSDHIREIRKKLNRRYAMKAMDEIDYDTNKTDDDDDVPPGVKRRKLSKPYEGVIEKAINQKCYESFHKWSLRWTNNILICQELMFQDFIEEKDKEYKRNRCFDDGAEVLLRRMNTSNMKDGFLNFVQNIGGNVKKAEEKANGVEENISEYFVKYPKAPFWDKLFTIKDSSLNLRYVDFRLKVQSLVGGGVHLSEFKKKMKYYRMIPDLLQNTYPKEFKELQKDFVVTVIMYKPMMNRLKGIYNPRRTVHFAEEKKYLFRGENTILDIRDKMLCSWDLVNTKPASNELLLIEDCFGSKMPSSFIFIHDTFYVDMTRENSTNILKEVKKFYKKRPHLINGEFKIRNMAEVKIKDLTLRINMPYVFVHFGDNCEHTFSFNDIKLISQNDYQNVITYPILIYDLMNFRKCNYCKRPPPCFVILEDDVSPKLPALCCQVCFDYLFTDKNGNTREKVVAYHYVDKKSA</sequence>
<evidence type="ECO:0000256" key="11">
    <source>
        <dbReference type="SAM" id="Coils"/>
    </source>
</evidence>
<name>A0A0N4ZX99_PARTI</name>
<dbReference type="GO" id="GO:0005634">
    <property type="term" value="C:nucleus"/>
    <property type="evidence" value="ECO:0007669"/>
    <property type="project" value="UniProtKB-SubCell"/>
</dbReference>
<evidence type="ECO:0000256" key="10">
    <source>
        <dbReference type="ARBA" id="ARBA00029606"/>
    </source>
</evidence>
<comment type="similarity">
    <text evidence="2">Belongs to the SNAPC3/SRD2 family.</text>
</comment>
<dbReference type="GO" id="GO:0042796">
    <property type="term" value="P:snRNA transcription by RNA polymerase III"/>
    <property type="evidence" value="ECO:0007669"/>
    <property type="project" value="TreeGrafter"/>
</dbReference>
<evidence type="ECO:0000313" key="12">
    <source>
        <dbReference type="Proteomes" id="UP000038045"/>
    </source>
</evidence>
<dbReference type="Pfam" id="PF12251">
    <property type="entry name" value="SNAPC3"/>
    <property type="match status" value="1"/>
</dbReference>
<evidence type="ECO:0000313" key="13">
    <source>
        <dbReference type="WBParaSite" id="PTRK_0001331300.1"/>
    </source>
</evidence>
<dbReference type="STRING" id="131310.A0A0N4ZX99"/>
<keyword evidence="4" id="KW-0805">Transcription regulation</keyword>
<comment type="subcellular location">
    <subcellularLocation>
        <location evidence="1">Nucleus</location>
    </subcellularLocation>
</comment>
<reference evidence="13" key="1">
    <citation type="submission" date="2017-02" db="UniProtKB">
        <authorList>
            <consortium name="WormBaseParasite"/>
        </authorList>
    </citation>
    <scope>IDENTIFICATION</scope>
</reference>
<evidence type="ECO:0000256" key="3">
    <source>
        <dbReference type="ARBA" id="ARBA00013634"/>
    </source>
</evidence>
<organism evidence="12 13">
    <name type="scientific">Parastrongyloides trichosuri</name>
    <name type="common">Possum-specific nematode worm</name>
    <dbReference type="NCBI Taxonomy" id="131310"/>
    <lineage>
        <taxon>Eukaryota</taxon>
        <taxon>Metazoa</taxon>
        <taxon>Ecdysozoa</taxon>
        <taxon>Nematoda</taxon>
        <taxon>Chromadorea</taxon>
        <taxon>Rhabditida</taxon>
        <taxon>Tylenchina</taxon>
        <taxon>Panagrolaimomorpha</taxon>
        <taxon>Strongyloidoidea</taxon>
        <taxon>Strongyloididae</taxon>
        <taxon>Parastrongyloides</taxon>
    </lineage>
</organism>
<dbReference type="GO" id="GO:0003681">
    <property type="term" value="F:bent DNA binding"/>
    <property type="evidence" value="ECO:0007669"/>
    <property type="project" value="TreeGrafter"/>
</dbReference>
<keyword evidence="12" id="KW-1185">Reference proteome</keyword>
<keyword evidence="6" id="KW-0804">Transcription</keyword>